<dbReference type="RefSeq" id="WP_285932453.1">
    <property type="nucleotide sequence ID" value="NZ_JASTZU010000037.1"/>
</dbReference>
<dbReference type="InterPro" id="IPR015421">
    <property type="entry name" value="PyrdxlP-dep_Trfase_major"/>
</dbReference>
<dbReference type="InterPro" id="IPR000524">
    <property type="entry name" value="Tscrpt_reg_HTH_GntR"/>
</dbReference>
<accession>A0ABT7L766</accession>
<dbReference type="PANTHER" id="PTHR46577:SF1">
    <property type="entry name" value="HTH-TYPE TRANSCRIPTIONAL REGULATORY PROTEIN GABR"/>
    <property type="match status" value="1"/>
</dbReference>
<keyword evidence="10" id="KW-1185">Reference proteome</keyword>
<evidence type="ECO:0000256" key="3">
    <source>
        <dbReference type="ARBA" id="ARBA00022576"/>
    </source>
</evidence>
<comment type="similarity">
    <text evidence="2">In the C-terminal section; belongs to the class-I pyridoxal-phosphate-dependent aminotransferase family.</text>
</comment>
<organism evidence="9 10">
    <name type="scientific">Aquibacillus rhizosphaerae</name>
    <dbReference type="NCBI Taxonomy" id="3051431"/>
    <lineage>
        <taxon>Bacteria</taxon>
        <taxon>Bacillati</taxon>
        <taxon>Bacillota</taxon>
        <taxon>Bacilli</taxon>
        <taxon>Bacillales</taxon>
        <taxon>Bacillaceae</taxon>
        <taxon>Aquibacillus</taxon>
    </lineage>
</organism>
<dbReference type="Gene3D" id="1.10.10.10">
    <property type="entry name" value="Winged helix-like DNA-binding domain superfamily/Winged helix DNA-binding domain"/>
    <property type="match status" value="1"/>
</dbReference>
<dbReference type="Pfam" id="PF00392">
    <property type="entry name" value="GntR"/>
    <property type="match status" value="1"/>
</dbReference>
<evidence type="ECO:0000259" key="8">
    <source>
        <dbReference type="PROSITE" id="PS50949"/>
    </source>
</evidence>
<dbReference type="InterPro" id="IPR036390">
    <property type="entry name" value="WH_DNA-bd_sf"/>
</dbReference>
<dbReference type="Pfam" id="PF00155">
    <property type="entry name" value="Aminotran_1_2"/>
    <property type="match status" value="1"/>
</dbReference>
<name>A0ABT7L766_9BACI</name>
<protein>
    <submittedName>
        <fullName evidence="9">PLP-dependent aminotransferase family protein</fullName>
    </submittedName>
</protein>
<dbReference type="InterPro" id="IPR004839">
    <property type="entry name" value="Aminotransferase_I/II_large"/>
</dbReference>
<evidence type="ECO:0000256" key="4">
    <source>
        <dbReference type="ARBA" id="ARBA00022898"/>
    </source>
</evidence>
<dbReference type="Gene3D" id="3.40.640.10">
    <property type="entry name" value="Type I PLP-dependent aspartate aminotransferase-like (Major domain)"/>
    <property type="match status" value="1"/>
</dbReference>
<keyword evidence="3 9" id="KW-0808">Transferase</keyword>
<keyword evidence="7" id="KW-0804">Transcription</keyword>
<dbReference type="InterPro" id="IPR015424">
    <property type="entry name" value="PyrdxlP-dep_Trfase"/>
</dbReference>
<evidence type="ECO:0000313" key="10">
    <source>
        <dbReference type="Proteomes" id="UP001235343"/>
    </source>
</evidence>
<dbReference type="InterPro" id="IPR051446">
    <property type="entry name" value="HTH_trans_reg/aminotransferase"/>
</dbReference>
<comment type="cofactor">
    <cofactor evidence="1">
        <name>pyridoxal 5'-phosphate</name>
        <dbReference type="ChEBI" id="CHEBI:597326"/>
    </cofactor>
</comment>
<dbReference type="SUPFAM" id="SSF46785">
    <property type="entry name" value="Winged helix' DNA-binding domain"/>
    <property type="match status" value="1"/>
</dbReference>
<evidence type="ECO:0000313" key="9">
    <source>
        <dbReference type="EMBL" id="MDL4841234.1"/>
    </source>
</evidence>
<evidence type="ECO:0000256" key="5">
    <source>
        <dbReference type="ARBA" id="ARBA00023015"/>
    </source>
</evidence>
<keyword evidence="6" id="KW-0238">DNA-binding</keyword>
<dbReference type="EMBL" id="JASTZU010000037">
    <property type="protein sequence ID" value="MDL4841234.1"/>
    <property type="molecule type" value="Genomic_DNA"/>
</dbReference>
<dbReference type="CDD" id="cd00609">
    <property type="entry name" value="AAT_like"/>
    <property type="match status" value="1"/>
</dbReference>
<sequence>MIEITPLLENKNGSPIYLQLYNYIKQEIERGRYQANEKLPSIRKLALYLDISQNTVESSYQQLLAEGYIESVPKRGFYIQQIDEELSVVKRHKPFPLAESDSSFEKVDYHIDFHQASIDLALFPISEWKKCSNEVLHNRSIFDYGHPQGEMSLREQLAYYLHFSRGVNCTPEQIVVGAGTQQLLGMLCLIFKQCESSIAIENPGYKGAKDVFLNHGLDVEPIRVEADGISVNELKKSKNKIVYITPSHQYPTGVITSITKRRQLLKWAIETEGYILEDDYDSEFRYVGRPIPSLQGLDLNERVIYLGTFSKSFSPALRVSYMVLPKSMLNQYKKMYASYDQTVSKIHQEALALFIERGYLTRHIRRIRKLNRQKREVLLKAISKYMGMNVNVVGEKSGVYILLEIKLSETEETLIQLAKKAKIRVYPTSPYWTDYRSIDFPKIQLGFGGLNEVEIKEGIYLLSKIWFK</sequence>
<keyword evidence="3 9" id="KW-0032">Aminotransferase</keyword>
<evidence type="ECO:0000256" key="6">
    <source>
        <dbReference type="ARBA" id="ARBA00023125"/>
    </source>
</evidence>
<evidence type="ECO:0000256" key="1">
    <source>
        <dbReference type="ARBA" id="ARBA00001933"/>
    </source>
</evidence>
<evidence type="ECO:0000256" key="2">
    <source>
        <dbReference type="ARBA" id="ARBA00005384"/>
    </source>
</evidence>
<dbReference type="PROSITE" id="PS50949">
    <property type="entry name" value="HTH_GNTR"/>
    <property type="match status" value="1"/>
</dbReference>
<evidence type="ECO:0000256" key="7">
    <source>
        <dbReference type="ARBA" id="ARBA00023163"/>
    </source>
</evidence>
<gene>
    <name evidence="9" type="ORF">QQS35_12300</name>
</gene>
<keyword evidence="4" id="KW-0663">Pyridoxal phosphate</keyword>
<dbReference type="CDD" id="cd07377">
    <property type="entry name" value="WHTH_GntR"/>
    <property type="match status" value="1"/>
</dbReference>
<dbReference type="SUPFAM" id="SSF53383">
    <property type="entry name" value="PLP-dependent transferases"/>
    <property type="match status" value="1"/>
</dbReference>
<dbReference type="InterPro" id="IPR036388">
    <property type="entry name" value="WH-like_DNA-bd_sf"/>
</dbReference>
<feature type="domain" description="HTH gntR-type" evidence="8">
    <location>
        <begin position="14"/>
        <end position="82"/>
    </location>
</feature>
<dbReference type="GO" id="GO:0008483">
    <property type="term" value="F:transaminase activity"/>
    <property type="evidence" value="ECO:0007669"/>
    <property type="project" value="UniProtKB-KW"/>
</dbReference>
<comment type="caution">
    <text evidence="9">The sequence shown here is derived from an EMBL/GenBank/DDBJ whole genome shotgun (WGS) entry which is preliminary data.</text>
</comment>
<reference evidence="9 10" key="1">
    <citation type="submission" date="2023-06" db="EMBL/GenBank/DDBJ databases">
        <title>Aquibacillus rhizosphaerae LR5S19.</title>
        <authorList>
            <person name="Sun J.-Q."/>
        </authorList>
    </citation>
    <scope>NUCLEOTIDE SEQUENCE [LARGE SCALE GENOMIC DNA]</scope>
    <source>
        <strain evidence="9 10">LR5S19</strain>
    </source>
</reference>
<dbReference type="PANTHER" id="PTHR46577">
    <property type="entry name" value="HTH-TYPE TRANSCRIPTIONAL REGULATORY PROTEIN GABR"/>
    <property type="match status" value="1"/>
</dbReference>
<proteinExistence type="inferred from homology"/>
<dbReference type="SMART" id="SM00345">
    <property type="entry name" value="HTH_GNTR"/>
    <property type="match status" value="1"/>
</dbReference>
<keyword evidence="5" id="KW-0805">Transcription regulation</keyword>
<dbReference type="Proteomes" id="UP001235343">
    <property type="component" value="Unassembled WGS sequence"/>
</dbReference>